<organism evidence="2 3">
    <name type="scientific">Symbiobacterium terraclitae</name>
    <dbReference type="NCBI Taxonomy" id="557451"/>
    <lineage>
        <taxon>Bacteria</taxon>
        <taxon>Bacillati</taxon>
        <taxon>Bacillota</taxon>
        <taxon>Clostridia</taxon>
        <taxon>Eubacteriales</taxon>
        <taxon>Symbiobacteriaceae</taxon>
        <taxon>Symbiobacterium</taxon>
    </lineage>
</organism>
<evidence type="ECO:0000256" key="1">
    <source>
        <dbReference type="SAM" id="MobiDB-lite"/>
    </source>
</evidence>
<accession>A0ABS4JNB5</accession>
<sequence length="120" mass="13167">MADELRQALAAALALGGQLLAELQEQPTEAGLARVEQLIVERGQMAERARELFQPGDQQALRGELEALLRQQRALDGQMQRWLAHLKSAADATRASRATTDGMRRVLGAGPSARQLDVRR</sequence>
<reference evidence="2 3" key="1">
    <citation type="submission" date="2021-03" db="EMBL/GenBank/DDBJ databases">
        <title>Genomic Encyclopedia of Type Strains, Phase IV (KMG-IV): sequencing the most valuable type-strain genomes for metagenomic binning, comparative biology and taxonomic classification.</title>
        <authorList>
            <person name="Goeker M."/>
        </authorList>
    </citation>
    <scope>NUCLEOTIDE SEQUENCE [LARGE SCALE GENOMIC DNA]</scope>
    <source>
        <strain evidence="2 3">DSM 27138</strain>
    </source>
</reference>
<gene>
    <name evidence="2" type="ORF">J2Z79_000395</name>
</gene>
<proteinExistence type="predicted"/>
<name>A0ABS4JNB5_9FIRM</name>
<evidence type="ECO:0000313" key="2">
    <source>
        <dbReference type="EMBL" id="MBP2017021.1"/>
    </source>
</evidence>
<evidence type="ECO:0008006" key="4">
    <source>
        <dbReference type="Google" id="ProtNLM"/>
    </source>
</evidence>
<feature type="region of interest" description="Disordered" evidence="1">
    <location>
        <begin position="90"/>
        <end position="120"/>
    </location>
</feature>
<dbReference type="EMBL" id="JAGGLG010000002">
    <property type="protein sequence ID" value="MBP2017021.1"/>
    <property type="molecule type" value="Genomic_DNA"/>
</dbReference>
<feature type="compositionally biased region" description="Low complexity" evidence="1">
    <location>
        <begin position="90"/>
        <end position="101"/>
    </location>
</feature>
<protein>
    <recommendedName>
        <fullName evidence="4">Flagellar protein FlgN</fullName>
    </recommendedName>
</protein>
<dbReference type="RefSeq" id="WP_209465173.1">
    <property type="nucleotide sequence ID" value="NZ_JAGGLG010000002.1"/>
</dbReference>
<comment type="caution">
    <text evidence="2">The sequence shown here is derived from an EMBL/GenBank/DDBJ whole genome shotgun (WGS) entry which is preliminary data.</text>
</comment>
<evidence type="ECO:0000313" key="3">
    <source>
        <dbReference type="Proteomes" id="UP001519289"/>
    </source>
</evidence>
<dbReference type="Proteomes" id="UP001519289">
    <property type="component" value="Unassembled WGS sequence"/>
</dbReference>
<keyword evidence="3" id="KW-1185">Reference proteome</keyword>